<reference evidence="3 4" key="1">
    <citation type="submission" date="2018-05" db="EMBL/GenBank/DDBJ databases">
        <title>Draft genome sequences of Dehalococcoides mccartyi strains RC and KS.</title>
        <authorList>
            <person name="Higgins S.A."/>
            <person name="Padilla-Crespo E."/>
            <person name="Loeffler F.E."/>
        </authorList>
    </citation>
    <scope>NUCLEOTIDE SEQUENCE [LARGE SCALE GENOMIC DNA]</scope>
    <source>
        <strain evidence="2 3">KS</strain>
        <strain evidence="1 4">RC</strain>
    </source>
</reference>
<gene>
    <name evidence="2" type="ORF">C1G86_0121</name>
    <name evidence="1" type="ORF">C1G87_0137</name>
</gene>
<evidence type="ECO:0000313" key="4">
    <source>
        <dbReference type="Proteomes" id="UP000249146"/>
    </source>
</evidence>
<accession>A0A328EMK8</accession>
<evidence type="ECO:0000313" key="2">
    <source>
        <dbReference type="EMBL" id="RAL71069.1"/>
    </source>
</evidence>
<organism evidence="1 4">
    <name type="scientific">Dehalococcoides mccartyi</name>
    <dbReference type="NCBI Taxonomy" id="61435"/>
    <lineage>
        <taxon>Bacteria</taxon>
        <taxon>Bacillati</taxon>
        <taxon>Chloroflexota</taxon>
        <taxon>Dehalococcoidia</taxon>
        <taxon>Dehalococcoidales</taxon>
        <taxon>Dehalococcoidaceae</taxon>
        <taxon>Dehalococcoides</taxon>
    </lineage>
</organism>
<protein>
    <submittedName>
        <fullName evidence="1">Uncharacterized protein</fullName>
    </submittedName>
</protein>
<proteinExistence type="predicted"/>
<dbReference type="EMBL" id="QGLC01000003">
    <property type="protein sequence ID" value="RAL69864.1"/>
    <property type="molecule type" value="Genomic_DNA"/>
</dbReference>
<evidence type="ECO:0000313" key="1">
    <source>
        <dbReference type="EMBL" id="RAL69864.1"/>
    </source>
</evidence>
<sequence length="297" mass="33292">MAIKPQPIQLDITYSGPAVSDGQMDVRELAASMLGVGSLFDSANQVLNGSASKINVNVKATTSGSFHILYEIIGPITSSLPMGDMISSAETLKNLLFGSGTGIISLFVLTKWLNNRKPKIEKINDGVYRLTIDNQSYEVPLQLLNLYQNASVRRAMSDMTKPVREQGIDRIDIRTNHEILQSATKEDINAFEMPELLDDPILEETRKINFSIISLAFKENNKWRLSDGDAIFNVTMNDTEFLRKVDNNLISFAKGDILYCELLTTQWQVQNGIKTEYQVNKVLKHKPARQLPLLDIN</sequence>
<dbReference type="AlphaFoldDB" id="A0A328EMK8"/>
<dbReference type="Proteomes" id="UP000248786">
    <property type="component" value="Unassembled WGS sequence"/>
</dbReference>
<comment type="caution">
    <text evidence="1">The sequence shown here is derived from an EMBL/GenBank/DDBJ whole genome shotgun (WGS) entry which is preliminary data.</text>
</comment>
<name>A0A328EMK8_9CHLR</name>
<dbReference type="EMBL" id="QGLD01000002">
    <property type="protein sequence ID" value="RAL71069.1"/>
    <property type="molecule type" value="Genomic_DNA"/>
</dbReference>
<evidence type="ECO:0000313" key="3">
    <source>
        <dbReference type="Proteomes" id="UP000248786"/>
    </source>
</evidence>
<dbReference type="Proteomes" id="UP000249146">
    <property type="component" value="Unassembled WGS sequence"/>
</dbReference>